<accession>A0A225W8I6</accession>
<protein>
    <submittedName>
        <fullName evidence="2">Uncharacterized protein</fullName>
    </submittedName>
</protein>
<evidence type="ECO:0000313" key="2">
    <source>
        <dbReference type="EMBL" id="OWZ13150.1"/>
    </source>
</evidence>
<organism evidence="2 3">
    <name type="scientific">Phytophthora megakarya</name>
    <dbReference type="NCBI Taxonomy" id="4795"/>
    <lineage>
        <taxon>Eukaryota</taxon>
        <taxon>Sar</taxon>
        <taxon>Stramenopiles</taxon>
        <taxon>Oomycota</taxon>
        <taxon>Peronosporomycetes</taxon>
        <taxon>Peronosporales</taxon>
        <taxon>Peronosporaceae</taxon>
        <taxon>Phytophthora</taxon>
    </lineage>
</organism>
<feature type="region of interest" description="Disordered" evidence="1">
    <location>
        <begin position="65"/>
        <end position="91"/>
    </location>
</feature>
<gene>
    <name evidence="2" type="ORF">PHMEG_00013586</name>
</gene>
<dbReference type="Proteomes" id="UP000198211">
    <property type="component" value="Unassembled WGS sequence"/>
</dbReference>
<feature type="compositionally biased region" description="Polar residues" evidence="1">
    <location>
        <begin position="74"/>
        <end position="91"/>
    </location>
</feature>
<name>A0A225W8I6_9STRA</name>
<evidence type="ECO:0000256" key="1">
    <source>
        <dbReference type="SAM" id="MobiDB-lite"/>
    </source>
</evidence>
<dbReference type="AlphaFoldDB" id="A0A225W8I6"/>
<evidence type="ECO:0000313" key="3">
    <source>
        <dbReference type="Proteomes" id="UP000198211"/>
    </source>
</evidence>
<reference evidence="3" key="1">
    <citation type="submission" date="2017-03" db="EMBL/GenBank/DDBJ databases">
        <title>Phytopthora megakarya and P. palmivora, two closely related causual agents of cacao black pod achieved similar genome size and gene model numbers by different mechanisms.</title>
        <authorList>
            <person name="Ali S."/>
            <person name="Shao J."/>
            <person name="Larry D.J."/>
            <person name="Kronmiller B."/>
            <person name="Shen D."/>
            <person name="Strem M.D."/>
            <person name="Melnick R.L."/>
            <person name="Guiltinan M.J."/>
            <person name="Tyler B.M."/>
            <person name="Meinhardt L.W."/>
            <person name="Bailey B.A."/>
        </authorList>
    </citation>
    <scope>NUCLEOTIDE SEQUENCE [LARGE SCALE GENOMIC DNA]</scope>
    <source>
        <strain evidence="3">zdho120</strain>
    </source>
</reference>
<keyword evidence="3" id="KW-1185">Reference proteome</keyword>
<dbReference type="Pfam" id="PF14223">
    <property type="entry name" value="Retrotran_gag_2"/>
    <property type="match status" value="1"/>
</dbReference>
<comment type="caution">
    <text evidence="2">The sequence shown here is derived from an EMBL/GenBank/DDBJ whole genome shotgun (WGS) entry which is preliminary data.</text>
</comment>
<dbReference type="OrthoDB" id="122594at2759"/>
<proteinExistence type="predicted"/>
<sequence>MQSHINELEDKADVLSRLQRPIDDAEKCLQMLDSLPSTWSNLVTVCQNQESLIWPTLQAKLLLEADNSRRTTGRPGQTPQRLSEPTSQQQS</sequence>
<dbReference type="EMBL" id="NBNE01001658">
    <property type="protein sequence ID" value="OWZ13150.1"/>
    <property type="molecule type" value="Genomic_DNA"/>
</dbReference>